<keyword evidence="28" id="KW-1185">Reference proteome</keyword>
<dbReference type="PANTHER" id="PTHR11814">
    <property type="entry name" value="SULFATE TRANSPORTER"/>
    <property type="match status" value="1"/>
</dbReference>
<dbReference type="PROSITE" id="PS50801">
    <property type="entry name" value="STAS"/>
    <property type="match status" value="1"/>
</dbReference>
<feature type="transmembrane region" description="Helical" evidence="26">
    <location>
        <begin position="402"/>
        <end position="422"/>
    </location>
</feature>
<dbReference type="CTD" id="115111"/>
<comment type="catalytic activity">
    <reaction evidence="15">
        <text>nitrate(in) = nitrate(out)</text>
        <dbReference type="Rhea" id="RHEA:34923"/>
        <dbReference type="ChEBI" id="CHEBI:17632"/>
    </reaction>
</comment>
<evidence type="ECO:0000256" key="8">
    <source>
        <dbReference type="ARBA" id="ARBA00022692"/>
    </source>
</evidence>
<evidence type="ECO:0000256" key="18">
    <source>
        <dbReference type="ARBA" id="ARBA00036895"/>
    </source>
</evidence>
<evidence type="ECO:0000256" key="15">
    <source>
        <dbReference type="ARBA" id="ARBA00035073"/>
    </source>
</evidence>
<evidence type="ECO:0000256" key="14">
    <source>
        <dbReference type="ARBA" id="ARBA00034693"/>
    </source>
</evidence>
<reference evidence="29 30" key="1">
    <citation type="submission" date="2025-04" db="UniProtKB">
        <authorList>
            <consortium name="RefSeq"/>
        </authorList>
    </citation>
    <scope>IDENTIFICATION</scope>
</reference>
<evidence type="ECO:0000256" key="1">
    <source>
        <dbReference type="ARBA" id="ARBA00004195"/>
    </source>
</evidence>
<dbReference type="RefSeq" id="XP_029332219.1">
    <property type="nucleotide sequence ID" value="XM_029476359.1"/>
</dbReference>
<dbReference type="InterPro" id="IPR036513">
    <property type="entry name" value="STAS_dom_sf"/>
</dbReference>
<evidence type="ECO:0000256" key="12">
    <source>
        <dbReference type="ARBA" id="ARBA00023136"/>
    </source>
</evidence>
<keyword evidence="7" id="KW-0039">Anion exchange</keyword>
<proteinExistence type="inferred from homology"/>
<dbReference type="GO" id="GO:0019532">
    <property type="term" value="P:oxalate transport"/>
    <property type="evidence" value="ECO:0007669"/>
    <property type="project" value="UniProtKB-ARBA"/>
</dbReference>
<feature type="transmembrane region" description="Helical" evidence="26">
    <location>
        <begin position="74"/>
        <end position="93"/>
    </location>
</feature>
<feature type="transmembrane region" description="Helical" evidence="26">
    <location>
        <begin position="304"/>
        <end position="327"/>
    </location>
</feature>
<evidence type="ECO:0000313" key="30">
    <source>
        <dbReference type="RefSeq" id="XP_029332219.1"/>
    </source>
</evidence>
<dbReference type="GO" id="GO:0055038">
    <property type="term" value="C:recycling endosome membrane"/>
    <property type="evidence" value="ECO:0007669"/>
    <property type="project" value="UniProtKB-SubCell"/>
</dbReference>
<comment type="catalytic activity">
    <reaction evidence="18">
        <text>thiocyanate(in) = thiocyanate(out)</text>
        <dbReference type="Rhea" id="RHEA:75347"/>
        <dbReference type="ChEBI" id="CHEBI:18022"/>
    </reaction>
</comment>
<keyword evidence="5" id="KW-0813">Transport</keyword>
<dbReference type="InterPro" id="IPR002645">
    <property type="entry name" value="STAS_dom"/>
</dbReference>
<feature type="transmembrane region" description="Helical" evidence="26">
    <location>
        <begin position="442"/>
        <end position="469"/>
    </location>
</feature>
<dbReference type="AlphaFoldDB" id="A0A6P7QT04"/>
<keyword evidence="10 26" id="KW-1133">Transmembrane helix</keyword>
<dbReference type="GO" id="GO:0016323">
    <property type="term" value="C:basolateral plasma membrane"/>
    <property type="evidence" value="ECO:0007669"/>
    <property type="project" value="UniProtKB-SubCell"/>
</dbReference>
<evidence type="ECO:0000256" key="25">
    <source>
        <dbReference type="ARBA" id="ARBA00077671"/>
    </source>
</evidence>
<evidence type="ECO:0000256" key="3">
    <source>
        <dbReference type="ARBA" id="ARBA00004554"/>
    </source>
</evidence>
<evidence type="ECO:0000256" key="11">
    <source>
        <dbReference type="ARBA" id="ARBA00023065"/>
    </source>
</evidence>
<feature type="transmembrane region" description="Helical" evidence="26">
    <location>
        <begin position="145"/>
        <end position="165"/>
    </location>
</feature>
<dbReference type="InterPro" id="IPR001902">
    <property type="entry name" value="SLC26A/SulP_fam"/>
</dbReference>
<evidence type="ECO:0000256" key="7">
    <source>
        <dbReference type="ARBA" id="ARBA00022681"/>
    </source>
</evidence>
<dbReference type="GO" id="GO:0016324">
    <property type="term" value="C:apical plasma membrane"/>
    <property type="evidence" value="ECO:0007669"/>
    <property type="project" value="UniProtKB-SubCell"/>
</dbReference>
<evidence type="ECO:0000256" key="13">
    <source>
        <dbReference type="ARBA" id="ARBA00024167"/>
    </source>
</evidence>
<dbReference type="FunFam" id="3.30.750.24:FF:000016">
    <property type="entry name" value="Anion exchange transporter"/>
    <property type="match status" value="1"/>
</dbReference>
<gene>
    <name evidence="29 30 31" type="primary">Slc26a7</name>
</gene>
<evidence type="ECO:0000256" key="21">
    <source>
        <dbReference type="ARBA" id="ARBA00051667"/>
    </source>
</evidence>
<evidence type="ECO:0000256" key="26">
    <source>
        <dbReference type="SAM" id="Phobius"/>
    </source>
</evidence>
<evidence type="ECO:0000256" key="16">
    <source>
        <dbReference type="ARBA" id="ARBA00035085"/>
    </source>
</evidence>
<comment type="catalytic activity">
    <reaction evidence="23">
        <text>iodide(out) = iodide(in)</text>
        <dbReference type="Rhea" id="RHEA:66324"/>
        <dbReference type="ChEBI" id="CHEBI:16382"/>
    </reaction>
    <physiologicalReaction direction="right-to-left" evidence="23">
        <dbReference type="Rhea" id="RHEA:66326"/>
    </physiologicalReaction>
</comment>
<evidence type="ECO:0000256" key="5">
    <source>
        <dbReference type="ARBA" id="ARBA00022448"/>
    </source>
</evidence>
<dbReference type="CDD" id="cd07042">
    <property type="entry name" value="STAS_SulP_like_sulfate_transporter"/>
    <property type="match status" value="1"/>
</dbReference>
<dbReference type="GO" id="GO:0140900">
    <property type="term" value="F:chloride:bicarbonate antiporter activity"/>
    <property type="evidence" value="ECO:0007669"/>
    <property type="project" value="UniProtKB-ARBA"/>
</dbReference>
<keyword evidence="11" id="KW-0406">Ion transport</keyword>
<accession>A0A6P7QT04</accession>
<sequence length="708" mass="77417">MTGAKRKKRSVLWGKLHTPHREDIKQWCKRRLPILEWAPQYNLKENLLPDTVSGIMLAVQQVAQGLSFAMLSSVHPVFGLYGSLFPAIIYAIFGMGRHVATGTFALTSLISANAVERLVPQSSRNLTTQSNSSVLGLSEFELQRIGVAAAVSFLGGVIQLVMFVLQLGSATFLLTEPVISAMTTGAATHVVTSQVKYLLGIKMPYISGPLGFFYIYAYVFENIKSVQLEALLLSLLSIIVLVLVKELNEQFKRKIKVVLPVDLVLIIAASFACYCTNMENTYGLEVVGHIPNGIPPPRAPPMNILSAVLTEAFGVALVGYVASLALAQGSAKKFKYSVDDNQEFLAHGLSNVIPSFLFCIPSAAAMGRTAGLYSTGAKTQVACLISCIFVLIVIYAIGPLLYWLPMCVLASIIVVGLKGMLIQFRDLKKYWNVDKIDWGIWISTYIFTICFAANVGLLFGVICTIAIVLGRFPRAKTLSITDMKEMELKVKTEMHDSTENWPPSKRTNVKVFPGSLKTGSNVRSLSVTPRRMPEGVTPCLVVQSRACQETSQQIKIISINNPLVFLNAKKFSADLMKIILKESDSSQPLDDVSKCEQNTLLSSLSNGNCNEEASQPCSSEKCSLVLNCSGLTFFDYTGVSTLVELYLDCKSRSVDVFLANCTASLIKAMTYYGDLDTEKPIFFDSVPAAISIIQSNKNLSKASDHSEV</sequence>
<keyword evidence="6" id="KW-1003">Cell membrane</keyword>
<protein>
    <recommendedName>
        <fullName evidence="24">Anion exchange transporter</fullName>
    </recommendedName>
    <alternativeName>
        <fullName evidence="25">Solute carrier family 26 member 7</fullName>
    </alternativeName>
</protein>
<evidence type="ECO:0000256" key="24">
    <source>
        <dbReference type="ARBA" id="ARBA00072884"/>
    </source>
</evidence>
<evidence type="ECO:0000256" key="2">
    <source>
        <dbReference type="ARBA" id="ARBA00004424"/>
    </source>
</evidence>
<feature type="transmembrane region" description="Helical" evidence="26">
    <location>
        <begin position="257"/>
        <end position="277"/>
    </location>
</feature>
<comment type="catalytic activity">
    <reaction evidence="22">
        <text>oxalate(in) = oxalate(out)</text>
        <dbReference type="Rhea" id="RHEA:76199"/>
        <dbReference type="ChEBI" id="CHEBI:30623"/>
    </reaction>
</comment>
<evidence type="ECO:0000256" key="23">
    <source>
        <dbReference type="ARBA" id="ARBA00052336"/>
    </source>
</evidence>
<dbReference type="GeneID" id="110292911"/>
<evidence type="ECO:0000256" key="19">
    <source>
        <dbReference type="ARBA" id="ARBA00049347"/>
    </source>
</evidence>
<organism evidence="28 29">
    <name type="scientific">Mus caroli</name>
    <name type="common">Ryukyu mouse</name>
    <name type="synonym">Ricefield mouse</name>
    <dbReference type="NCBI Taxonomy" id="10089"/>
    <lineage>
        <taxon>Eukaryota</taxon>
        <taxon>Metazoa</taxon>
        <taxon>Chordata</taxon>
        <taxon>Craniata</taxon>
        <taxon>Vertebrata</taxon>
        <taxon>Euteleostomi</taxon>
        <taxon>Mammalia</taxon>
        <taxon>Eutheria</taxon>
        <taxon>Euarchontoglires</taxon>
        <taxon>Glires</taxon>
        <taxon>Rodentia</taxon>
        <taxon>Myomorpha</taxon>
        <taxon>Muroidea</taxon>
        <taxon>Muridae</taxon>
        <taxon>Murinae</taxon>
        <taxon>Mus</taxon>
        <taxon>Mus</taxon>
    </lineage>
</organism>
<comment type="catalytic activity">
    <reaction evidence="21">
        <text>D-gluconate(in) = D-gluconate(out)</text>
        <dbReference type="Rhea" id="RHEA:76139"/>
        <dbReference type="ChEBI" id="CHEBI:18391"/>
    </reaction>
</comment>
<evidence type="ECO:0000256" key="10">
    <source>
        <dbReference type="ARBA" id="ARBA00022989"/>
    </source>
</evidence>
<dbReference type="GO" id="GO:0016328">
    <property type="term" value="C:lateral plasma membrane"/>
    <property type="evidence" value="ECO:0007669"/>
    <property type="project" value="UniProtKB-SubCell"/>
</dbReference>
<keyword evidence="12 26" id="KW-0472">Membrane</keyword>
<dbReference type="InterPro" id="IPR011547">
    <property type="entry name" value="SLC26A/SulP_dom"/>
</dbReference>
<name>A0A6P7QT04_MUSCR</name>
<dbReference type="GO" id="GO:0005254">
    <property type="term" value="F:chloride channel activity"/>
    <property type="evidence" value="ECO:0007669"/>
    <property type="project" value="UniProtKB-ARBA"/>
</dbReference>
<dbReference type="SUPFAM" id="SSF52091">
    <property type="entry name" value="SpoIIaa-like"/>
    <property type="match status" value="1"/>
</dbReference>
<dbReference type="GO" id="GO:0015705">
    <property type="term" value="P:iodide transport"/>
    <property type="evidence" value="ECO:0007669"/>
    <property type="project" value="UniProtKB-ARBA"/>
</dbReference>
<comment type="catalytic activity">
    <reaction evidence="16">
        <text>bromide(in) = bromide(out)</text>
        <dbReference type="Rhea" id="RHEA:75383"/>
        <dbReference type="ChEBI" id="CHEBI:15858"/>
    </reaction>
</comment>
<feature type="domain" description="STAS" evidence="27">
    <location>
        <begin position="554"/>
        <end position="693"/>
    </location>
</feature>
<evidence type="ECO:0000256" key="9">
    <source>
        <dbReference type="ARBA" id="ARBA00022753"/>
    </source>
</evidence>
<dbReference type="Pfam" id="PF00916">
    <property type="entry name" value="Sulfate_transp"/>
    <property type="match status" value="1"/>
</dbReference>
<feature type="transmembrane region" description="Helical" evidence="26">
    <location>
        <begin position="379"/>
        <end position="397"/>
    </location>
</feature>
<dbReference type="Proteomes" id="UP000515126">
    <property type="component" value="Chromosome 4"/>
</dbReference>
<evidence type="ECO:0000256" key="22">
    <source>
        <dbReference type="ARBA" id="ARBA00052004"/>
    </source>
</evidence>
<evidence type="ECO:0000256" key="4">
    <source>
        <dbReference type="ARBA" id="ARBA00008692"/>
    </source>
</evidence>
<dbReference type="GO" id="GO:1905039">
    <property type="term" value="P:carboxylic acid transmembrane transport"/>
    <property type="evidence" value="ECO:0007669"/>
    <property type="project" value="UniProtKB-ARBA"/>
</dbReference>
<feature type="transmembrane region" description="Helical" evidence="26">
    <location>
        <begin position="203"/>
        <end position="220"/>
    </location>
</feature>
<comment type="subcellular location">
    <subcellularLocation>
        <location evidence="2">Apical cell membrane</location>
        <topology evidence="2">Multi-pass membrane protein</topology>
    </subcellularLocation>
    <subcellularLocation>
        <location evidence="3">Basolateral cell membrane</location>
        <topology evidence="3">Multi-pass membrane protein</topology>
    </subcellularLocation>
    <subcellularLocation>
        <location evidence="14">Lateral cell membrane</location>
        <topology evidence="14">Multi-pass membrane protein</topology>
    </subcellularLocation>
    <subcellularLocation>
        <location evidence="1">Recycling endosome membrane</location>
        <topology evidence="1">Multi-pass membrane protein</topology>
    </subcellularLocation>
</comment>
<evidence type="ECO:0000256" key="6">
    <source>
        <dbReference type="ARBA" id="ARBA00022475"/>
    </source>
</evidence>
<dbReference type="Gene3D" id="3.30.750.24">
    <property type="entry name" value="STAS domain"/>
    <property type="match status" value="1"/>
</dbReference>
<comment type="catalytic activity">
    <reaction evidence="20">
        <text>hydrogencarbonate(in) = hydrogencarbonate(out)</text>
        <dbReference type="Rhea" id="RHEA:28695"/>
        <dbReference type="ChEBI" id="CHEBI:17544"/>
    </reaction>
    <physiologicalReaction direction="right-to-left" evidence="20">
        <dbReference type="Rhea" id="RHEA:28697"/>
    </physiologicalReaction>
</comment>
<evidence type="ECO:0000313" key="29">
    <source>
        <dbReference type="RefSeq" id="XP_029332218.1"/>
    </source>
</evidence>
<keyword evidence="8 26" id="KW-0812">Transmembrane</keyword>
<evidence type="ECO:0000313" key="28">
    <source>
        <dbReference type="Proteomes" id="UP000515126"/>
    </source>
</evidence>
<dbReference type="RefSeq" id="XP_029332220.1">
    <property type="nucleotide sequence ID" value="XM_029476360.1"/>
</dbReference>
<comment type="catalytic activity">
    <reaction evidence="17">
        <text>sulfate(in) = sulfate(out)</text>
        <dbReference type="Rhea" id="RHEA:34983"/>
        <dbReference type="ChEBI" id="CHEBI:16189"/>
    </reaction>
</comment>
<evidence type="ECO:0000259" key="27">
    <source>
        <dbReference type="PROSITE" id="PS50801"/>
    </source>
</evidence>
<keyword evidence="9" id="KW-0967">Endosome</keyword>
<feature type="transmembrane region" description="Helical" evidence="26">
    <location>
        <begin position="226"/>
        <end position="245"/>
    </location>
</feature>
<evidence type="ECO:0000256" key="17">
    <source>
        <dbReference type="ARBA" id="ARBA00035907"/>
    </source>
</evidence>
<comment type="catalytic activity">
    <reaction evidence="19">
        <text>hydrogencarbonate(in) + chloride(out) = hydrogencarbonate(out) + chloride(in)</text>
        <dbReference type="Rhea" id="RHEA:72363"/>
        <dbReference type="ChEBI" id="CHEBI:17544"/>
        <dbReference type="ChEBI" id="CHEBI:17996"/>
    </reaction>
</comment>
<evidence type="ECO:0000313" key="31">
    <source>
        <dbReference type="RefSeq" id="XP_029332220.1"/>
    </source>
</evidence>
<dbReference type="Pfam" id="PF01740">
    <property type="entry name" value="STAS"/>
    <property type="match status" value="1"/>
</dbReference>
<dbReference type="GO" id="GO:1902358">
    <property type="term" value="P:sulfate transmembrane transport"/>
    <property type="evidence" value="ECO:0007669"/>
    <property type="project" value="UniProtKB-ARBA"/>
</dbReference>
<comment type="similarity">
    <text evidence="4">Belongs to the SLC26A/SulP transporter (TC 2.A.53) family.</text>
</comment>
<comment type="catalytic activity">
    <reaction evidence="13">
        <text>chloride(in) = chloride(out)</text>
        <dbReference type="Rhea" id="RHEA:29823"/>
        <dbReference type="ChEBI" id="CHEBI:17996"/>
    </reaction>
</comment>
<dbReference type="RefSeq" id="XP_029332218.1">
    <property type="nucleotide sequence ID" value="XM_029476358.1"/>
</dbReference>
<evidence type="ECO:0000256" key="20">
    <source>
        <dbReference type="ARBA" id="ARBA00050491"/>
    </source>
</evidence>